<dbReference type="InterPro" id="IPR012938">
    <property type="entry name" value="Glc/Sorbosone_DH"/>
</dbReference>
<feature type="region of interest" description="Disordered" evidence="1">
    <location>
        <begin position="30"/>
        <end position="69"/>
    </location>
</feature>
<organism evidence="3 4">
    <name type="scientific">Nocardia neocaledoniensis</name>
    <dbReference type="NCBI Taxonomy" id="236511"/>
    <lineage>
        <taxon>Bacteria</taxon>
        <taxon>Bacillati</taxon>
        <taxon>Actinomycetota</taxon>
        <taxon>Actinomycetes</taxon>
        <taxon>Mycobacteriales</taxon>
        <taxon>Nocardiaceae</taxon>
        <taxon>Nocardia</taxon>
    </lineage>
</organism>
<evidence type="ECO:0000313" key="3">
    <source>
        <dbReference type="EMBL" id="PWV81469.1"/>
    </source>
</evidence>
<dbReference type="SUPFAM" id="SSF101898">
    <property type="entry name" value="NHL repeat"/>
    <property type="match status" value="1"/>
</dbReference>
<protein>
    <submittedName>
        <fullName evidence="3">Glucose/arabinose dehydrogenase</fullName>
    </submittedName>
</protein>
<proteinExistence type="predicted"/>
<sequence length="374" mass="37350">MSSVFAGRVVVGLTLGAVLVAGCARFDESASSPFTTEPSLGGSDAQPKKPEDSPSQVPRPTGPCIDPDPNVIATCLDSGAGLIPLGDGALVAERKTGRILQVTPVDASTPQPAPVEVASVAVDGSGDGGISDIALSPTFGEDGLMYAYITTGSDNRVVRLSKNGGAPKEILTGIPKGATGNRGAIEWATPTQLMVLTGDAGNPGAAADPGSLGGKLLRLESPSSGTNTPQVVASGIGTAGDICRDGKNGMWVTDRTAAEDRLQHLGTDGALTVSWTWPDRPGVGGCTATGDGVAVALSEGKALAAVGADANTFAVTTAPTLIAQDKYGKLLGATAGADGSVWVTTINKTDGEPGEFDDRVVRIPPPQGGAGGPD</sequence>
<evidence type="ECO:0000259" key="2">
    <source>
        <dbReference type="Pfam" id="PF07995"/>
    </source>
</evidence>
<dbReference type="Gene3D" id="2.120.10.30">
    <property type="entry name" value="TolB, C-terminal domain"/>
    <property type="match status" value="1"/>
</dbReference>
<reference evidence="3 4" key="1">
    <citation type="submission" date="2018-05" db="EMBL/GenBank/DDBJ databases">
        <title>Genomic Encyclopedia of Type Strains, Phase IV (KMG-IV): sequencing the most valuable type-strain genomes for metagenomic binning, comparative biology and taxonomic classification.</title>
        <authorList>
            <person name="Goeker M."/>
        </authorList>
    </citation>
    <scope>NUCLEOTIDE SEQUENCE [LARGE SCALE GENOMIC DNA]</scope>
    <source>
        <strain evidence="3 4">DSM 44717</strain>
    </source>
</reference>
<feature type="region of interest" description="Disordered" evidence="1">
    <location>
        <begin position="350"/>
        <end position="374"/>
    </location>
</feature>
<gene>
    <name evidence="3" type="ORF">DFR69_101812</name>
</gene>
<evidence type="ECO:0000256" key="1">
    <source>
        <dbReference type="SAM" id="MobiDB-lite"/>
    </source>
</evidence>
<feature type="domain" description="Glucose/Sorbosone dehydrogenase" evidence="2">
    <location>
        <begin position="81"/>
        <end position="223"/>
    </location>
</feature>
<comment type="caution">
    <text evidence="3">The sequence shown here is derived from an EMBL/GenBank/DDBJ whole genome shotgun (WGS) entry which is preliminary data.</text>
</comment>
<accession>A0A317P1H7</accession>
<name>A0A317P1H7_9NOCA</name>
<dbReference type="Proteomes" id="UP000246410">
    <property type="component" value="Unassembled WGS sequence"/>
</dbReference>
<dbReference type="RefSeq" id="WP_110035973.1">
    <property type="nucleotide sequence ID" value="NZ_QGTL01000001.1"/>
</dbReference>
<dbReference type="Pfam" id="PF07995">
    <property type="entry name" value="GSDH"/>
    <property type="match status" value="1"/>
</dbReference>
<keyword evidence="4" id="KW-1185">Reference proteome</keyword>
<dbReference type="AlphaFoldDB" id="A0A317P1H7"/>
<evidence type="ECO:0000313" key="4">
    <source>
        <dbReference type="Proteomes" id="UP000246410"/>
    </source>
</evidence>
<dbReference type="EMBL" id="QGTL01000001">
    <property type="protein sequence ID" value="PWV81469.1"/>
    <property type="molecule type" value="Genomic_DNA"/>
</dbReference>
<dbReference type="InterPro" id="IPR011042">
    <property type="entry name" value="6-blade_b-propeller_TolB-like"/>
</dbReference>